<dbReference type="EMBL" id="LWMS01000002">
    <property type="protein sequence ID" value="PWL09021.1"/>
    <property type="molecule type" value="Genomic_DNA"/>
</dbReference>
<reference evidence="4 6" key="1">
    <citation type="submission" date="2016-04" db="EMBL/GenBank/DDBJ databases">
        <title>Genome sequence of Methanosphaera cuniculi DSM 4103.</title>
        <authorList>
            <person name="Poehlein A."/>
            <person name="Seedorf H."/>
            <person name="Daniel R."/>
        </authorList>
    </citation>
    <scope>NUCLEOTIDE SEQUENCE [LARGE SCALE GENOMIC DNA]</scope>
    <source>
        <strain evidence="4 6">DSM 4103</strain>
    </source>
</reference>
<dbReference type="AlphaFoldDB" id="A0A2A2HB37"/>
<proteinExistence type="predicted"/>
<keyword evidence="1" id="KW-0812">Transmembrane</keyword>
<dbReference type="RefSeq" id="WP_095609380.1">
    <property type="nucleotide sequence ID" value="NZ_LMVN01000029.1"/>
</dbReference>
<dbReference type="Proteomes" id="UP000246004">
    <property type="component" value="Unassembled WGS sequence"/>
</dbReference>
<evidence type="ECO:0000313" key="3">
    <source>
        <dbReference type="EMBL" id="PAV06526.1"/>
    </source>
</evidence>
<keyword evidence="1" id="KW-1133">Transmembrane helix</keyword>
<gene>
    <name evidence="3" type="ORF">ASJ82_04720</name>
    <name evidence="4" type="ORF">MSCUN_00820</name>
</gene>
<dbReference type="OrthoDB" id="78251at2157"/>
<evidence type="ECO:0000313" key="4">
    <source>
        <dbReference type="EMBL" id="PWL09021.1"/>
    </source>
</evidence>
<dbReference type="Pfam" id="PF13240">
    <property type="entry name" value="Zn_Ribbon_1"/>
    <property type="match status" value="1"/>
</dbReference>
<protein>
    <recommendedName>
        <fullName evidence="2">Zinc-ribbon domain-containing protein</fullName>
    </recommendedName>
</protein>
<comment type="caution">
    <text evidence="3">The sequence shown here is derived from an EMBL/GenBank/DDBJ whole genome shotgun (WGS) entry which is preliminary data.</text>
</comment>
<feature type="domain" description="Zinc-ribbon" evidence="2">
    <location>
        <begin position="2"/>
        <end position="24"/>
    </location>
</feature>
<reference evidence="3 5" key="2">
    <citation type="journal article" date="2017" name="BMC Genomics">
        <title>Genomic analysis of methanogenic archaea reveals a shift towards energy conservation.</title>
        <authorList>
            <person name="Gilmore S.P."/>
            <person name="Henske J.K."/>
            <person name="Sexton J.A."/>
            <person name="Solomon K.V."/>
            <person name="Seppala S."/>
            <person name="Yoo J.I."/>
            <person name="Huyett L.M."/>
            <person name="Pressman A."/>
            <person name="Cogan J.Z."/>
            <person name="Kivenson V."/>
            <person name="Peng X."/>
            <person name="Tan Y."/>
            <person name="Valentine D.L."/>
            <person name="O'Malley M.A."/>
        </authorList>
    </citation>
    <scope>NUCLEOTIDE SEQUENCE [LARGE SCALE GENOMIC DNA]</scope>
    <source>
        <strain evidence="3 5">1R-7</strain>
    </source>
</reference>
<feature type="transmembrane region" description="Helical" evidence="1">
    <location>
        <begin position="58"/>
        <end position="78"/>
    </location>
</feature>
<evidence type="ECO:0000256" key="1">
    <source>
        <dbReference type="SAM" id="Phobius"/>
    </source>
</evidence>
<dbReference type="EMBL" id="LMVN01000029">
    <property type="protein sequence ID" value="PAV06526.1"/>
    <property type="molecule type" value="Genomic_DNA"/>
</dbReference>
<accession>A0A2A2HB37</accession>
<dbReference type="Proteomes" id="UP000217528">
    <property type="component" value="Unassembled WGS sequence"/>
</dbReference>
<evidence type="ECO:0000313" key="5">
    <source>
        <dbReference type="Proteomes" id="UP000217528"/>
    </source>
</evidence>
<evidence type="ECO:0000259" key="2">
    <source>
        <dbReference type="Pfam" id="PF13240"/>
    </source>
</evidence>
<keyword evidence="1" id="KW-0472">Membrane</keyword>
<sequence>MKCPECGYDNLNDATRCNLCGAKLPKKDLTKKEPTDNRSIFQKIKDFKDTPRDTPKTAALISLVIGLFTPVFGCGQIYLGYYNRFLVEAIISAIICKILVSYTGIIKLIFQAIYLIWFIYTVYDSYICAQAKHKQHKLPKLVGLVNINK</sequence>
<keyword evidence="5" id="KW-1185">Reference proteome</keyword>
<name>A0A2A2HB37_9EURY</name>
<organism evidence="3 5">
    <name type="scientific">Methanosphaera cuniculi</name>
    <dbReference type="NCBI Taxonomy" id="1077256"/>
    <lineage>
        <taxon>Archaea</taxon>
        <taxon>Methanobacteriati</taxon>
        <taxon>Methanobacteriota</taxon>
        <taxon>Methanomada group</taxon>
        <taxon>Methanobacteria</taxon>
        <taxon>Methanobacteriales</taxon>
        <taxon>Methanobacteriaceae</taxon>
        <taxon>Methanosphaera</taxon>
    </lineage>
</organism>
<feature type="transmembrane region" description="Helical" evidence="1">
    <location>
        <begin position="108"/>
        <end position="129"/>
    </location>
</feature>
<dbReference type="InterPro" id="IPR026870">
    <property type="entry name" value="Zinc_ribbon_dom"/>
</dbReference>
<evidence type="ECO:0000313" key="6">
    <source>
        <dbReference type="Proteomes" id="UP000246004"/>
    </source>
</evidence>